<evidence type="ECO:0000313" key="2">
    <source>
        <dbReference type="EMBL" id="KPJ48991.1"/>
    </source>
</evidence>
<dbReference type="Gene3D" id="3.30.70.1430">
    <property type="entry name" value="Multidrug efflux transporter AcrB pore domain"/>
    <property type="match status" value="2"/>
</dbReference>
<feature type="transmembrane region" description="Helical" evidence="1">
    <location>
        <begin position="356"/>
        <end position="375"/>
    </location>
</feature>
<dbReference type="Gene3D" id="3.30.70.1320">
    <property type="entry name" value="Multidrug efflux transporter AcrB pore domain like"/>
    <property type="match status" value="1"/>
</dbReference>
<dbReference type="GO" id="GO:0042910">
    <property type="term" value="F:xenobiotic transmembrane transporter activity"/>
    <property type="evidence" value="ECO:0007669"/>
    <property type="project" value="TreeGrafter"/>
</dbReference>
<feature type="transmembrane region" description="Helical" evidence="1">
    <location>
        <begin position="887"/>
        <end position="907"/>
    </location>
</feature>
<sequence>MIKLAVKRPVFTFIIFAILLLAGFLSLTSLPLDLYPDVTLPSISIITFYPGASTEEVEAQVVDPLEEAISTIPDIKGIRSISQENVGAVIIEFEWGKDLDAASNDIRDKIDLAKMDFPEGVQEPSLWKFDITLLPIVIIGAVSDDPTIDLRKVVEDRVAERLKTVEGVAAAPIWGGGKVRQINIEIDKTKLDGYGLDLGHIVTILTSENVNVPAGSMELGKYKYLVRVPGEFKTVSEIGEIPVSMAMGSTIRLKDIAKVEDGYAERINFVRVNGKDGVFFAINKRSGGNTVAVANRVQAELKQLEKDIPGVELVVIQDLSDFISKSISNLTRTILIAGGLVVLVTLILLGNLSASLIIAVTIPVSLIVAFIFLYIRGASINIVSLSALAVAMGLVVDNAIVVLENIFHHRQKRETKMEASIFGTSEVGQAILASTLTTVAIFVPLLLVRGFVSVMFSQFAFAVPVVLFASLFSATTLTPMLASRFLRIKTGKSKFSFLDLGNKLFSLLERVYSNVLAWALAHKWVPIVAAVVLFVIGLIGFGAVEKEFFPTTDQGYFEGSIELPLGTNLTITDSVVAVIEKLVAERVPEVKVLLADGGESESGFGLIEGTSESSSSGNISALLVDREKRERSSEEIAFALTDEVEKMPGIQRPYFSTGGGGGPQFGAERDISIEIYGYDIETTDRLAEEIKKKLESVPGLTGVSVSRESRKPELWVRIDRQRAHSYGILLSQAAGYLRMALRGAEATNLRLGGDEIGVLVRLDDESRRDPRLFETFLVPTPMGKSIPLGNIAKVSTQPGPLSIEHKDKERVVKVEADLRGRSLGSALSDVNRTLSRMFIPKDVRLDIGGTAEQFQESFQTLFLALIIGIILVYAVMAAQFESFLDPFIIMFAIPFAVTGVFLAFLITQKPLSIMGYVGLIMLTGIVVNNAIVLVDYTNILRRRGKGLYDAIMEAGQRRLRPVLMTTITTVLGLLPLAISKAEGAELWSPLGISVIGGLLFSTVVTLILVPVLYSLFERKAKKKVEM</sequence>
<dbReference type="InterPro" id="IPR027463">
    <property type="entry name" value="AcrB_DN_DC_subdom"/>
</dbReference>
<evidence type="ECO:0000313" key="3">
    <source>
        <dbReference type="Proteomes" id="UP000051124"/>
    </source>
</evidence>
<feature type="transmembrane region" description="Helical" evidence="1">
    <location>
        <begin position="387"/>
        <end position="407"/>
    </location>
</feature>
<dbReference type="EMBL" id="LIZT01000080">
    <property type="protein sequence ID" value="KPJ48991.1"/>
    <property type="molecule type" value="Genomic_DNA"/>
</dbReference>
<reference evidence="2 3" key="1">
    <citation type="journal article" date="2015" name="Microbiome">
        <title>Genomic resolution of linkages in carbon, nitrogen, and sulfur cycling among widespread estuary sediment bacteria.</title>
        <authorList>
            <person name="Baker B.J."/>
            <person name="Lazar C.S."/>
            <person name="Teske A.P."/>
            <person name="Dick G.J."/>
        </authorList>
    </citation>
    <scope>NUCLEOTIDE SEQUENCE [LARGE SCALE GENOMIC DNA]</scope>
    <source>
        <strain evidence="2">DG_26</strain>
    </source>
</reference>
<protein>
    <recommendedName>
        <fullName evidence="4">Acriflavin resistance protein</fullName>
    </recommendedName>
</protein>
<dbReference type="InterPro" id="IPR001036">
    <property type="entry name" value="Acrflvin-R"/>
</dbReference>
<comment type="caution">
    <text evidence="2">The sequence shown here is derived from an EMBL/GenBank/DDBJ whole genome shotgun (WGS) entry which is preliminary data.</text>
</comment>
<feature type="transmembrane region" description="Helical" evidence="1">
    <location>
        <begin position="861"/>
        <end position="880"/>
    </location>
</feature>
<feature type="transmembrane region" description="Helical" evidence="1">
    <location>
        <begin position="959"/>
        <end position="978"/>
    </location>
</feature>
<dbReference type="SUPFAM" id="SSF82693">
    <property type="entry name" value="Multidrug efflux transporter AcrB pore domain, PN1, PN2, PC1 and PC2 subdomains"/>
    <property type="match status" value="3"/>
</dbReference>
<dbReference type="SUPFAM" id="SSF82866">
    <property type="entry name" value="Multidrug efflux transporter AcrB transmembrane domain"/>
    <property type="match status" value="2"/>
</dbReference>
<dbReference type="Gene3D" id="1.20.1640.10">
    <property type="entry name" value="Multidrug efflux transporter AcrB transmembrane domain"/>
    <property type="match status" value="2"/>
</dbReference>
<dbReference type="Pfam" id="PF00873">
    <property type="entry name" value="ACR_tran"/>
    <property type="match status" value="1"/>
</dbReference>
<dbReference type="PATRIC" id="fig|1703771.3.peg.646"/>
<dbReference type="Gene3D" id="3.30.2090.10">
    <property type="entry name" value="Multidrug efflux transporter AcrB TolC docking domain, DN and DC subdomains"/>
    <property type="match status" value="2"/>
</dbReference>
<dbReference type="GO" id="GO:0005886">
    <property type="term" value="C:plasma membrane"/>
    <property type="evidence" value="ECO:0007669"/>
    <property type="project" value="TreeGrafter"/>
</dbReference>
<feature type="transmembrane region" description="Helical" evidence="1">
    <location>
        <begin position="459"/>
        <end position="482"/>
    </location>
</feature>
<feature type="transmembrane region" description="Helical" evidence="1">
    <location>
        <begin position="990"/>
        <end position="1016"/>
    </location>
</feature>
<organism evidence="2 3">
    <name type="scientific">candidate division TA06 bacterium DG_26</name>
    <dbReference type="NCBI Taxonomy" id="1703771"/>
    <lineage>
        <taxon>Bacteria</taxon>
        <taxon>Bacteria division TA06</taxon>
    </lineage>
</organism>
<dbReference type="AlphaFoldDB" id="A0A0S7WFV6"/>
<evidence type="ECO:0000256" key="1">
    <source>
        <dbReference type="SAM" id="Phobius"/>
    </source>
</evidence>
<evidence type="ECO:0008006" key="4">
    <source>
        <dbReference type="Google" id="ProtNLM"/>
    </source>
</evidence>
<feature type="transmembrane region" description="Helical" evidence="1">
    <location>
        <begin position="330"/>
        <end position="349"/>
    </location>
</feature>
<name>A0A0S7WFV6_UNCT6</name>
<dbReference type="Proteomes" id="UP000051124">
    <property type="component" value="Unassembled WGS sequence"/>
</dbReference>
<dbReference type="PRINTS" id="PR00702">
    <property type="entry name" value="ACRIFLAVINRP"/>
</dbReference>
<keyword evidence="1" id="KW-1133">Transmembrane helix</keyword>
<feature type="transmembrane region" description="Helical" evidence="1">
    <location>
        <begin position="427"/>
        <end position="447"/>
    </location>
</feature>
<keyword evidence="1" id="KW-0812">Transmembrane</keyword>
<dbReference type="PANTHER" id="PTHR32063:SF0">
    <property type="entry name" value="SWARMING MOTILITY PROTEIN SWRC"/>
    <property type="match status" value="1"/>
</dbReference>
<accession>A0A0S7WFV6</accession>
<dbReference type="SUPFAM" id="SSF82714">
    <property type="entry name" value="Multidrug efflux transporter AcrB TolC docking domain, DN and DC subdomains"/>
    <property type="match status" value="2"/>
</dbReference>
<dbReference type="PANTHER" id="PTHR32063">
    <property type="match status" value="1"/>
</dbReference>
<keyword evidence="1" id="KW-0472">Membrane</keyword>
<dbReference type="Gene3D" id="3.30.70.1440">
    <property type="entry name" value="Multidrug efflux transporter AcrB pore domain"/>
    <property type="match status" value="1"/>
</dbReference>
<feature type="transmembrane region" description="Helical" evidence="1">
    <location>
        <begin position="913"/>
        <end position="938"/>
    </location>
</feature>
<gene>
    <name evidence="2" type="ORF">AMJ40_06490</name>
</gene>
<feature type="transmembrane region" description="Helical" evidence="1">
    <location>
        <begin position="524"/>
        <end position="544"/>
    </location>
</feature>
<proteinExistence type="predicted"/>